<evidence type="ECO:0000313" key="4">
    <source>
        <dbReference type="Proteomes" id="UP001201262"/>
    </source>
</evidence>
<gene>
    <name evidence="3" type="ORF">BGW36DRAFT_335495</name>
</gene>
<reference evidence="3" key="1">
    <citation type="submission" date="2021-12" db="EMBL/GenBank/DDBJ databases">
        <title>Convergent genome expansion in fungi linked to evolution of root-endophyte symbiosis.</title>
        <authorList>
            <consortium name="DOE Joint Genome Institute"/>
            <person name="Ke Y.-H."/>
            <person name="Bonito G."/>
            <person name="Liao H.-L."/>
            <person name="Looney B."/>
            <person name="Rojas-Flechas A."/>
            <person name="Nash J."/>
            <person name="Hameed K."/>
            <person name="Schadt C."/>
            <person name="Martin F."/>
            <person name="Crous P.W."/>
            <person name="Miettinen O."/>
            <person name="Magnuson J.K."/>
            <person name="Labbe J."/>
            <person name="Jacobson D."/>
            <person name="Doktycz M.J."/>
            <person name="Veneault-Fourrey C."/>
            <person name="Kuo A."/>
            <person name="Mondo S."/>
            <person name="Calhoun S."/>
            <person name="Riley R."/>
            <person name="Ohm R."/>
            <person name="LaButti K."/>
            <person name="Andreopoulos B."/>
            <person name="Pangilinan J."/>
            <person name="Nolan M."/>
            <person name="Tritt A."/>
            <person name="Clum A."/>
            <person name="Lipzen A."/>
            <person name="Daum C."/>
            <person name="Barry K."/>
            <person name="Grigoriev I.V."/>
            <person name="Vilgalys R."/>
        </authorList>
    </citation>
    <scope>NUCLEOTIDE SEQUENCE</scope>
    <source>
        <strain evidence="3">PMI_201</strain>
    </source>
</reference>
<dbReference type="PANTHER" id="PTHR10362">
    <property type="entry name" value="HISTIDINE AMMONIA-LYASE"/>
    <property type="match status" value="1"/>
</dbReference>
<dbReference type="Gene3D" id="1.10.274.20">
    <property type="entry name" value="Phenylalanine ammonia-lyase 1, domain 3"/>
    <property type="match status" value="1"/>
</dbReference>
<dbReference type="GeneID" id="70243228"/>
<comment type="similarity">
    <text evidence="1 2">Belongs to the PAL/histidase family.</text>
</comment>
<dbReference type="GO" id="GO:0005737">
    <property type="term" value="C:cytoplasm"/>
    <property type="evidence" value="ECO:0007669"/>
    <property type="project" value="InterPro"/>
</dbReference>
<dbReference type="InterPro" id="IPR001106">
    <property type="entry name" value="Aromatic_Lyase"/>
</dbReference>
<organism evidence="3 4">
    <name type="scientific">Talaromyces proteolyticus</name>
    <dbReference type="NCBI Taxonomy" id="1131652"/>
    <lineage>
        <taxon>Eukaryota</taxon>
        <taxon>Fungi</taxon>
        <taxon>Dikarya</taxon>
        <taxon>Ascomycota</taxon>
        <taxon>Pezizomycotina</taxon>
        <taxon>Eurotiomycetes</taxon>
        <taxon>Eurotiomycetidae</taxon>
        <taxon>Eurotiales</taxon>
        <taxon>Trichocomaceae</taxon>
        <taxon>Talaromyces</taxon>
        <taxon>Talaromyces sect. Bacilispori</taxon>
    </lineage>
</organism>
<dbReference type="InterPro" id="IPR008948">
    <property type="entry name" value="L-Aspartase-like"/>
</dbReference>
<dbReference type="Proteomes" id="UP001201262">
    <property type="component" value="Unassembled WGS sequence"/>
</dbReference>
<accession>A0AAD4L0Y4</accession>
<dbReference type="GO" id="GO:0016841">
    <property type="term" value="F:ammonia-lyase activity"/>
    <property type="evidence" value="ECO:0007669"/>
    <property type="project" value="InterPro"/>
</dbReference>
<sequence length="710" mass="77888">MAEKLSQLNTAVKHWRRLEQRLAGEEIEIKGNGLDISTVVAVSYFGCVPKLTKDPEVLKRIESSIEVLKDQLSKGYSIYGVNTGFGDSADSRTERATTLQTGLLQLTQAGVTTAIDRGEADLGTLLRAHSMPPAWVRAAIVVRCNSNANGVSGLTLPVLQSMFQLLEHRITPIVPLRGSISASGDLMPLSYIAGTIEGNPNIYVQLKDKVTSESKIMSAPDALRAVGMQSRTMGPKEALGLINGTACSAGVASVVMFESHRLALLTQALSAMGLEALMGNSESYHPFISSVRPHPGQIECAQNLLVLLSGSHLAAGILQNADRARTGLVQDRYAWRSVPQWIGPQLEDLLLADQQIATELNSACDNPLVDSVNKEIYTGANFQAASVTSAMEKTRVCLQMFGKLLFSQSTELIDPNYNNGLPINLTVDDSSVSFTMKGVDISMAAYMAELAYLANPVSSHVQTAEMHNQAINSLALISSRYTMQAVELVSLMCSCSLYISCQALDLRALHLAFLKELPSSLHVLNSRIFSSYVAEPEIQRLNSVIDRHVSKVWLARSRLSIPARCEVTMKETLVVLLDSFAEAESFNRPSLADFDAWKTQAIAISKRIYQNNFDKFSRRQHTAELLGEGSRILYKTVREKLGVPFHLGLVEHPTEQNPTIDGRPKKTIGSWISIIYEALREGRLLGPLMELLEKHSQEKTDSHVREKAKL</sequence>
<dbReference type="Gene3D" id="1.10.275.10">
    <property type="entry name" value="Fumarase/aspartase (N-terminal domain)"/>
    <property type="match status" value="1"/>
</dbReference>
<keyword evidence="4" id="KW-1185">Reference proteome</keyword>
<dbReference type="InterPro" id="IPR024083">
    <property type="entry name" value="Fumarase/histidase_N"/>
</dbReference>
<dbReference type="Gene3D" id="1.20.200.10">
    <property type="entry name" value="Fumarase/aspartase (Central domain)"/>
    <property type="match status" value="1"/>
</dbReference>
<evidence type="ECO:0000313" key="3">
    <source>
        <dbReference type="EMBL" id="KAH8704219.1"/>
    </source>
</evidence>
<dbReference type="InterPro" id="IPR023144">
    <property type="entry name" value="Phe_NH3-lyase_shielding_dom_sf"/>
</dbReference>
<evidence type="ECO:0000256" key="1">
    <source>
        <dbReference type="ARBA" id="ARBA00007238"/>
    </source>
</evidence>
<dbReference type="PROSITE" id="PS00488">
    <property type="entry name" value="PAL_HISTIDASE"/>
    <property type="match status" value="1"/>
</dbReference>
<comment type="caution">
    <text evidence="3">The sequence shown here is derived from an EMBL/GenBank/DDBJ whole genome shotgun (WGS) entry which is preliminary data.</text>
</comment>
<keyword evidence="2" id="KW-0456">Lyase</keyword>
<dbReference type="SUPFAM" id="SSF48557">
    <property type="entry name" value="L-aspartase-like"/>
    <property type="match status" value="1"/>
</dbReference>
<name>A0AAD4L0Y4_9EURO</name>
<protein>
    <submittedName>
        <fullName evidence="3">Phenylalanine ammonia-lyase</fullName>
    </submittedName>
</protein>
<dbReference type="CDD" id="cd00332">
    <property type="entry name" value="PAL-HAL"/>
    <property type="match status" value="1"/>
</dbReference>
<dbReference type="NCBIfam" id="TIGR01226">
    <property type="entry name" value="phe_am_lyase"/>
    <property type="match status" value="1"/>
</dbReference>
<dbReference type="EMBL" id="JAJTJA010000002">
    <property type="protein sequence ID" value="KAH8704219.1"/>
    <property type="molecule type" value="Genomic_DNA"/>
</dbReference>
<dbReference type="GO" id="GO:0006559">
    <property type="term" value="P:L-phenylalanine catabolic process"/>
    <property type="evidence" value="ECO:0007669"/>
    <property type="project" value="InterPro"/>
</dbReference>
<dbReference type="AlphaFoldDB" id="A0AAD4L0Y4"/>
<proteinExistence type="inferred from homology"/>
<dbReference type="RefSeq" id="XP_046077237.1">
    <property type="nucleotide sequence ID" value="XM_046212941.1"/>
</dbReference>
<dbReference type="InterPro" id="IPR005922">
    <property type="entry name" value="Phe_NH3-lyase"/>
</dbReference>
<dbReference type="Pfam" id="PF00221">
    <property type="entry name" value="Lyase_aromatic"/>
    <property type="match status" value="1"/>
</dbReference>
<evidence type="ECO:0000256" key="2">
    <source>
        <dbReference type="RuleBase" id="RU003954"/>
    </source>
</evidence>
<dbReference type="InterPro" id="IPR022313">
    <property type="entry name" value="Phe/His_NH3-lyase_AS"/>
</dbReference>